<dbReference type="GO" id="GO:0004984">
    <property type="term" value="F:olfactory receptor activity"/>
    <property type="evidence" value="ECO:0007669"/>
    <property type="project" value="InterPro"/>
</dbReference>
<dbReference type="InterPro" id="IPR000725">
    <property type="entry name" value="Olfact_rcpt"/>
</dbReference>
<dbReference type="InterPro" id="IPR017452">
    <property type="entry name" value="GPCR_Rhodpsn_7TM"/>
</dbReference>
<evidence type="ECO:0000256" key="13">
    <source>
        <dbReference type="RuleBase" id="RU000688"/>
    </source>
</evidence>
<protein>
    <recommendedName>
        <fullName evidence="14">Olfactory receptor</fullName>
    </recommendedName>
</protein>
<keyword evidence="10 13" id="KW-0675">Receptor</keyword>
<keyword evidence="4 13" id="KW-0812">Transmembrane</keyword>
<feature type="transmembrane region" description="Helical" evidence="14">
    <location>
        <begin position="213"/>
        <end position="232"/>
    </location>
</feature>
<evidence type="ECO:0000256" key="7">
    <source>
        <dbReference type="ARBA" id="ARBA00023040"/>
    </source>
</evidence>
<dbReference type="PROSITE" id="PS50262">
    <property type="entry name" value="G_PROTEIN_RECEP_F1_2"/>
    <property type="match status" value="1"/>
</dbReference>
<evidence type="ECO:0000256" key="12">
    <source>
        <dbReference type="ARBA" id="ARBA00023224"/>
    </source>
</evidence>
<dbReference type="PANTHER" id="PTHR24242">
    <property type="entry name" value="G-PROTEIN COUPLED RECEPTOR"/>
    <property type="match status" value="1"/>
</dbReference>
<keyword evidence="17" id="KW-1185">Reference proteome</keyword>
<keyword evidence="12 13" id="KW-0807">Transducer</keyword>
<evidence type="ECO:0000256" key="5">
    <source>
        <dbReference type="ARBA" id="ARBA00022725"/>
    </source>
</evidence>
<comment type="similarity">
    <text evidence="13">Belongs to the G-protein coupled receptor 1 family.</text>
</comment>
<dbReference type="PRINTS" id="PR00245">
    <property type="entry name" value="OLFACTORYR"/>
</dbReference>
<evidence type="ECO:0000259" key="15">
    <source>
        <dbReference type="PROSITE" id="PS50262"/>
    </source>
</evidence>
<evidence type="ECO:0000256" key="1">
    <source>
        <dbReference type="ARBA" id="ARBA00004651"/>
    </source>
</evidence>
<comment type="caution">
    <text evidence="16">The sequence shown here is derived from an EMBL/GenBank/DDBJ whole genome shotgun (WGS) entry which is preliminary data.</text>
</comment>
<keyword evidence="2 14" id="KW-1003">Cell membrane</keyword>
<keyword evidence="11" id="KW-0325">Glycoprotein</keyword>
<feature type="transmembrane region" description="Helical" evidence="14">
    <location>
        <begin position="244"/>
        <end position="267"/>
    </location>
</feature>
<keyword evidence="8 14" id="KW-0472">Membrane</keyword>
<dbReference type="AlphaFoldDB" id="A0AAV3APA4"/>
<keyword evidence="9" id="KW-1015">Disulfide bond</keyword>
<evidence type="ECO:0000256" key="4">
    <source>
        <dbReference type="ARBA" id="ARBA00022692"/>
    </source>
</evidence>
<dbReference type="EMBL" id="DYDO01000002">
    <property type="protein sequence ID" value="DBA29665.1"/>
    <property type="molecule type" value="Genomic_DNA"/>
</dbReference>
<evidence type="ECO:0000313" key="17">
    <source>
        <dbReference type="Proteomes" id="UP001181693"/>
    </source>
</evidence>
<keyword evidence="6 14" id="KW-1133">Transmembrane helix</keyword>
<dbReference type="Gene3D" id="1.20.1070.10">
    <property type="entry name" value="Rhodopsin 7-helix transmembrane proteins"/>
    <property type="match status" value="1"/>
</dbReference>
<evidence type="ECO:0000256" key="10">
    <source>
        <dbReference type="ARBA" id="ARBA00023170"/>
    </source>
</evidence>
<evidence type="ECO:0000256" key="9">
    <source>
        <dbReference type="ARBA" id="ARBA00023157"/>
    </source>
</evidence>
<evidence type="ECO:0000256" key="2">
    <source>
        <dbReference type="ARBA" id="ARBA00022475"/>
    </source>
</evidence>
<keyword evidence="3 14" id="KW-0716">Sensory transduction</keyword>
<dbReference type="InterPro" id="IPR050939">
    <property type="entry name" value="Olfactory_GPCR1"/>
</dbReference>
<dbReference type="InterPro" id="IPR000276">
    <property type="entry name" value="GPCR_Rhodpsn"/>
</dbReference>
<keyword evidence="7 13" id="KW-0297">G-protein coupled receptor</keyword>
<feature type="transmembrane region" description="Helical" evidence="14">
    <location>
        <begin position="104"/>
        <end position="126"/>
    </location>
</feature>
<evidence type="ECO:0000256" key="8">
    <source>
        <dbReference type="ARBA" id="ARBA00023136"/>
    </source>
</evidence>
<dbReference type="SUPFAM" id="SSF81321">
    <property type="entry name" value="Family A G protein-coupled receptor-like"/>
    <property type="match status" value="1"/>
</dbReference>
<evidence type="ECO:0000313" key="16">
    <source>
        <dbReference type="EMBL" id="DBA29665.1"/>
    </source>
</evidence>
<feature type="transmembrane region" description="Helical" evidence="14">
    <location>
        <begin position="279"/>
        <end position="298"/>
    </location>
</feature>
<accession>A0AAV3APA4</accession>
<reference evidence="16" key="1">
    <citation type="thesis" date="2020" institute="ProQuest LLC" country="789 East Eisenhower Parkway, Ann Arbor, MI, USA">
        <title>Comparative Genomics and Chromosome Evolution.</title>
        <authorList>
            <person name="Mudd A.B."/>
        </authorList>
    </citation>
    <scope>NUCLEOTIDE SEQUENCE</scope>
    <source>
        <strain evidence="16">1538</strain>
        <tissue evidence="16">Blood</tissue>
    </source>
</reference>
<organism evidence="16 17">
    <name type="scientific">Pyxicephalus adspersus</name>
    <name type="common">African bullfrog</name>
    <dbReference type="NCBI Taxonomy" id="30357"/>
    <lineage>
        <taxon>Eukaryota</taxon>
        <taxon>Metazoa</taxon>
        <taxon>Chordata</taxon>
        <taxon>Craniata</taxon>
        <taxon>Vertebrata</taxon>
        <taxon>Euteleostomi</taxon>
        <taxon>Amphibia</taxon>
        <taxon>Batrachia</taxon>
        <taxon>Anura</taxon>
        <taxon>Neobatrachia</taxon>
        <taxon>Ranoidea</taxon>
        <taxon>Pyxicephalidae</taxon>
        <taxon>Pyxicephalinae</taxon>
        <taxon>Pyxicephalus</taxon>
    </lineage>
</organism>
<comment type="subcellular location">
    <subcellularLocation>
        <location evidence="1 14">Cell membrane</location>
        <topology evidence="1 14">Multi-pass membrane protein</topology>
    </subcellularLocation>
</comment>
<proteinExistence type="inferred from homology"/>
<feature type="transmembrane region" description="Helical" evidence="14">
    <location>
        <begin position="31"/>
        <end position="56"/>
    </location>
</feature>
<dbReference type="PANTHER" id="PTHR24242:SF253">
    <property type="entry name" value="OLFACTORY RECEPTOR-RELATED"/>
    <property type="match status" value="1"/>
</dbReference>
<evidence type="ECO:0000256" key="6">
    <source>
        <dbReference type="ARBA" id="ARBA00022989"/>
    </source>
</evidence>
<feature type="transmembrane region" description="Helical" evidence="14">
    <location>
        <begin position="146"/>
        <end position="175"/>
    </location>
</feature>
<sequence>MNLVLLTLKNNKTFITEVIFLGFQTSKEISIFVFLLLLTVYLLTLFGNLLIILLVYNSNSLHTPMYFFLTQLSLSDIMLTTDIAPNLLYILLHKGTSMPLTNCILQQFIFVVMECSECLLLTVMSYDRYLAICKPLQYMSIMNNLFCMHLIIISWSLSICCMMVGAITIACLNFCGPNIIDHFFCDYLQLLSLSCSDTFWILLEMILNSIPFLFLPFLIVIISYSYVIFTILKIPSNAGKQKAFSTCSSHLMVVCIFYVTLIVIYDLPANEQSLTIRKLASLFYTMGTPLINPIIYSLRNRDIKFAFAKLKK</sequence>
<dbReference type="Pfam" id="PF13853">
    <property type="entry name" value="7tm_4"/>
    <property type="match status" value="1"/>
</dbReference>
<evidence type="ECO:0000256" key="3">
    <source>
        <dbReference type="ARBA" id="ARBA00022606"/>
    </source>
</evidence>
<evidence type="ECO:0000256" key="14">
    <source>
        <dbReference type="RuleBase" id="RU363047"/>
    </source>
</evidence>
<dbReference type="GO" id="GO:0005886">
    <property type="term" value="C:plasma membrane"/>
    <property type="evidence" value="ECO:0007669"/>
    <property type="project" value="UniProtKB-SubCell"/>
</dbReference>
<dbReference type="FunFam" id="1.20.1070.10:FF:000010">
    <property type="entry name" value="Olfactory receptor"/>
    <property type="match status" value="1"/>
</dbReference>
<dbReference type="PRINTS" id="PR00237">
    <property type="entry name" value="GPCRRHODOPSN"/>
</dbReference>
<dbReference type="Proteomes" id="UP001181693">
    <property type="component" value="Unassembled WGS sequence"/>
</dbReference>
<gene>
    <name evidence="16" type="ORF">GDO54_005729</name>
</gene>
<dbReference type="PROSITE" id="PS00237">
    <property type="entry name" value="G_PROTEIN_RECEP_F1_1"/>
    <property type="match status" value="1"/>
</dbReference>
<evidence type="ECO:0000256" key="11">
    <source>
        <dbReference type="ARBA" id="ARBA00023180"/>
    </source>
</evidence>
<feature type="domain" description="G-protein coupled receptors family 1 profile" evidence="15">
    <location>
        <begin position="47"/>
        <end position="296"/>
    </location>
</feature>
<keyword evidence="5 14" id="KW-0552">Olfaction</keyword>
<dbReference type="GO" id="GO:0004930">
    <property type="term" value="F:G protein-coupled receptor activity"/>
    <property type="evidence" value="ECO:0007669"/>
    <property type="project" value="UniProtKB-KW"/>
</dbReference>
<name>A0AAV3APA4_PYXAD</name>